<evidence type="ECO:0000313" key="2">
    <source>
        <dbReference type="EMBL" id="KAL0442043.1"/>
    </source>
</evidence>
<organism evidence="2">
    <name type="scientific">Sesamum radiatum</name>
    <name type="common">Black benniseed</name>
    <dbReference type="NCBI Taxonomy" id="300843"/>
    <lineage>
        <taxon>Eukaryota</taxon>
        <taxon>Viridiplantae</taxon>
        <taxon>Streptophyta</taxon>
        <taxon>Embryophyta</taxon>
        <taxon>Tracheophyta</taxon>
        <taxon>Spermatophyta</taxon>
        <taxon>Magnoliopsida</taxon>
        <taxon>eudicotyledons</taxon>
        <taxon>Gunneridae</taxon>
        <taxon>Pentapetalae</taxon>
        <taxon>asterids</taxon>
        <taxon>lamiids</taxon>
        <taxon>Lamiales</taxon>
        <taxon>Pedaliaceae</taxon>
        <taxon>Sesamum</taxon>
    </lineage>
</organism>
<feature type="region of interest" description="Disordered" evidence="1">
    <location>
        <begin position="1"/>
        <end position="24"/>
    </location>
</feature>
<dbReference type="AlphaFoldDB" id="A0AAW2WKH3"/>
<dbReference type="EMBL" id="JACGWJ010000001">
    <property type="protein sequence ID" value="KAL0442043.1"/>
    <property type="molecule type" value="Genomic_DNA"/>
</dbReference>
<proteinExistence type="predicted"/>
<reference evidence="2" key="2">
    <citation type="journal article" date="2024" name="Plant">
        <title>Genomic evolution and insights into agronomic trait innovations of Sesamum species.</title>
        <authorList>
            <person name="Miao H."/>
            <person name="Wang L."/>
            <person name="Qu L."/>
            <person name="Liu H."/>
            <person name="Sun Y."/>
            <person name="Le M."/>
            <person name="Wang Q."/>
            <person name="Wei S."/>
            <person name="Zheng Y."/>
            <person name="Lin W."/>
            <person name="Duan Y."/>
            <person name="Cao H."/>
            <person name="Xiong S."/>
            <person name="Wang X."/>
            <person name="Wei L."/>
            <person name="Li C."/>
            <person name="Ma Q."/>
            <person name="Ju M."/>
            <person name="Zhao R."/>
            <person name="Li G."/>
            <person name="Mu C."/>
            <person name="Tian Q."/>
            <person name="Mei H."/>
            <person name="Zhang T."/>
            <person name="Gao T."/>
            <person name="Zhang H."/>
        </authorList>
    </citation>
    <scope>NUCLEOTIDE SEQUENCE</scope>
    <source>
        <strain evidence="2">G02</strain>
    </source>
</reference>
<sequence>MFGVFDGIRQLGSGKGDGSEGRGASWRNYVASRESRSLGHLVEGRVSKENIREIVLYHGESSKSLEGRIEKKVQSRLKS</sequence>
<accession>A0AAW2WKH3</accession>
<comment type="caution">
    <text evidence="2">The sequence shown here is derived from an EMBL/GenBank/DDBJ whole genome shotgun (WGS) entry which is preliminary data.</text>
</comment>
<gene>
    <name evidence="2" type="ORF">Sradi_0143200</name>
</gene>
<protein>
    <submittedName>
        <fullName evidence="2">Uncharacterized protein</fullName>
    </submittedName>
</protein>
<evidence type="ECO:0000256" key="1">
    <source>
        <dbReference type="SAM" id="MobiDB-lite"/>
    </source>
</evidence>
<name>A0AAW2WKH3_SESRA</name>
<reference evidence="2" key="1">
    <citation type="submission" date="2020-06" db="EMBL/GenBank/DDBJ databases">
        <authorList>
            <person name="Li T."/>
            <person name="Hu X."/>
            <person name="Zhang T."/>
            <person name="Song X."/>
            <person name="Zhang H."/>
            <person name="Dai N."/>
            <person name="Sheng W."/>
            <person name="Hou X."/>
            <person name="Wei L."/>
        </authorList>
    </citation>
    <scope>NUCLEOTIDE SEQUENCE</scope>
    <source>
        <strain evidence="2">G02</strain>
        <tissue evidence="2">Leaf</tissue>
    </source>
</reference>